<feature type="domain" description="SDR-like Ig" evidence="14">
    <location>
        <begin position="954"/>
        <end position="1034"/>
    </location>
</feature>
<organism evidence="15 16">
    <name type="scientific">Neonectria punicea</name>
    <dbReference type="NCBI Taxonomy" id="979145"/>
    <lineage>
        <taxon>Eukaryota</taxon>
        <taxon>Fungi</taxon>
        <taxon>Dikarya</taxon>
        <taxon>Ascomycota</taxon>
        <taxon>Pezizomycotina</taxon>
        <taxon>Sordariomycetes</taxon>
        <taxon>Hypocreomycetidae</taxon>
        <taxon>Hypocreales</taxon>
        <taxon>Nectriaceae</taxon>
        <taxon>Neonectria</taxon>
    </lineage>
</organism>
<comment type="caution">
    <text evidence="15">The sequence shown here is derived from an EMBL/GenBank/DDBJ whole genome shotgun (WGS) entry which is preliminary data.</text>
</comment>
<feature type="active site" description="Charge relay system" evidence="9">
    <location>
        <position position="203"/>
    </location>
</feature>
<keyword evidence="7 9" id="KW-0378">Hydrolase</keyword>
<evidence type="ECO:0000313" key="16">
    <source>
        <dbReference type="Proteomes" id="UP001498476"/>
    </source>
</evidence>
<evidence type="ECO:0000256" key="4">
    <source>
        <dbReference type="ARBA" id="ARBA00022525"/>
    </source>
</evidence>
<evidence type="ECO:0000256" key="8">
    <source>
        <dbReference type="ARBA" id="ARBA00022825"/>
    </source>
</evidence>
<dbReference type="InterPro" id="IPR008966">
    <property type="entry name" value="Adhesion_dom_sf"/>
</dbReference>
<keyword evidence="4" id="KW-0964">Secreted</keyword>
<dbReference type="SUPFAM" id="SSF52743">
    <property type="entry name" value="Subtilisin-like"/>
    <property type="match status" value="1"/>
</dbReference>
<dbReference type="InterPro" id="IPR023828">
    <property type="entry name" value="Peptidase_S8_Ser-AS"/>
</dbReference>
<evidence type="ECO:0000256" key="9">
    <source>
        <dbReference type="PROSITE-ProRule" id="PRU01240"/>
    </source>
</evidence>
<protein>
    <recommendedName>
        <fullName evidence="17">Peptidase S8/S53 domain-containing protein</fullName>
    </recommendedName>
</protein>
<evidence type="ECO:0000259" key="14">
    <source>
        <dbReference type="Pfam" id="PF17961"/>
    </source>
</evidence>
<dbReference type="PANTHER" id="PTHR43806">
    <property type="entry name" value="PEPTIDASE S8"/>
    <property type="match status" value="1"/>
</dbReference>
<dbReference type="PROSITE" id="PS51892">
    <property type="entry name" value="SUBTILASE"/>
    <property type="match status" value="1"/>
</dbReference>
<dbReference type="InterPro" id="IPR050131">
    <property type="entry name" value="Peptidase_S8_subtilisin-like"/>
</dbReference>
<dbReference type="PROSITE" id="PS00137">
    <property type="entry name" value="SUBTILASE_HIS"/>
    <property type="match status" value="1"/>
</dbReference>
<evidence type="ECO:0000256" key="5">
    <source>
        <dbReference type="ARBA" id="ARBA00022670"/>
    </source>
</evidence>
<evidence type="ECO:0000259" key="12">
    <source>
        <dbReference type="Pfam" id="PF00082"/>
    </source>
</evidence>
<keyword evidence="6 11" id="KW-0732">Signal</keyword>
<keyword evidence="8 9" id="KW-0720">Serine protease</keyword>
<dbReference type="InterPro" id="IPR011252">
    <property type="entry name" value="Fibrogen-bd_dom1"/>
</dbReference>
<feature type="compositionally biased region" description="Low complexity" evidence="10">
    <location>
        <begin position="872"/>
        <end position="894"/>
    </location>
</feature>
<feature type="domain" description="C5a peptidase/Subtilisin-like protease SBT2-like Fn3-like" evidence="13">
    <location>
        <begin position="590"/>
        <end position="700"/>
    </location>
</feature>
<reference evidence="15 16" key="1">
    <citation type="journal article" date="2025" name="Microbiol. Resour. Announc.">
        <title>Draft genome sequences for Neonectria magnoliae and Neonectria punicea, canker pathogens of Liriodendron tulipifera and Acer saccharum in West Virginia.</title>
        <authorList>
            <person name="Petronek H.M."/>
            <person name="Kasson M.T."/>
            <person name="Metheny A.M."/>
            <person name="Stauder C.M."/>
            <person name="Lovett B."/>
            <person name="Lynch S.C."/>
            <person name="Garnas J.R."/>
            <person name="Kasson L.R."/>
            <person name="Stajich J.E."/>
        </authorList>
    </citation>
    <scope>NUCLEOTIDE SEQUENCE [LARGE SCALE GENOMIC DNA]</scope>
    <source>
        <strain evidence="15 16">NRRL 64653</strain>
    </source>
</reference>
<dbReference type="InterPro" id="IPR022398">
    <property type="entry name" value="Peptidase_S8_His-AS"/>
</dbReference>
<dbReference type="EMBL" id="JAZAVJ010000131">
    <property type="protein sequence ID" value="KAK7413367.1"/>
    <property type="molecule type" value="Genomic_DNA"/>
</dbReference>
<keyword evidence="3" id="KW-0134">Cell wall</keyword>
<dbReference type="InterPro" id="IPR015500">
    <property type="entry name" value="Peptidase_S8_subtilisin-rel"/>
</dbReference>
<evidence type="ECO:0000256" key="2">
    <source>
        <dbReference type="ARBA" id="ARBA00011073"/>
    </source>
</evidence>
<dbReference type="PROSITE" id="PS00138">
    <property type="entry name" value="SUBTILASE_SER"/>
    <property type="match status" value="1"/>
</dbReference>
<dbReference type="PRINTS" id="PR00723">
    <property type="entry name" value="SUBTILISIN"/>
</dbReference>
<keyword evidence="16" id="KW-1185">Reference proteome</keyword>
<name>A0ABR1GX06_9HYPO</name>
<evidence type="ECO:0000256" key="3">
    <source>
        <dbReference type="ARBA" id="ARBA00022512"/>
    </source>
</evidence>
<dbReference type="InterPro" id="IPR036852">
    <property type="entry name" value="Peptidase_S8/S53_dom_sf"/>
</dbReference>
<feature type="active site" description="Charge relay system" evidence="9">
    <location>
        <position position="512"/>
    </location>
</feature>
<dbReference type="Pfam" id="PF06280">
    <property type="entry name" value="fn3_5"/>
    <property type="match status" value="1"/>
</dbReference>
<gene>
    <name evidence="15" type="ORF">QQX98_007744</name>
</gene>
<dbReference type="Gene3D" id="3.40.50.200">
    <property type="entry name" value="Peptidase S8/S53 domain"/>
    <property type="match status" value="2"/>
</dbReference>
<keyword evidence="5 9" id="KW-0645">Protease</keyword>
<evidence type="ECO:0000313" key="15">
    <source>
        <dbReference type="EMBL" id="KAK7413367.1"/>
    </source>
</evidence>
<feature type="signal peptide" evidence="11">
    <location>
        <begin position="1"/>
        <end position="24"/>
    </location>
</feature>
<evidence type="ECO:0000256" key="11">
    <source>
        <dbReference type="SAM" id="SignalP"/>
    </source>
</evidence>
<feature type="domain" description="Peptidase S8/S53" evidence="12">
    <location>
        <begin position="161"/>
        <end position="554"/>
    </location>
</feature>
<evidence type="ECO:0000256" key="1">
    <source>
        <dbReference type="ARBA" id="ARBA00004168"/>
    </source>
</evidence>
<feature type="region of interest" description="Disordered" evidence="10">
    <location>
        <begin position="867"/>
        <end position="894"/>
    </location>
</feature>
<dbReference type="InterPro" id="IPR010435">
    <property type="entry name" value="C5a/SBT2-like_Fn3"/>
</dbReference>
<comment type="similarity">
    <text evidence="2 9">Belongs to the peptidase S8 family.</text>
</comment>
<dbReference type="PANTHER" id="PTHR43806:SF66">
    <property type="entry name" value="SERIN ENDOPEPTIDASE"/>
    <property type="match status" value="1"/>
</dbReference>
<evidence type="ECO:0000256" key="10">
    <source>
        <dbReference type="SAM" id="MobiDB-lite"/>
    </source>
</evidence>
<proteinExistence type="inferred from homology"/>
<comment type="subcellular location">
    <subcellularLocation>
        <location evidence="1">Secreted</location>
        <location evidence="1">Cell wall</location>
        <topology evidence="1">Peptidoglycan-anchor</topology>
    </subcellularLocation>
</comment>
<evidence type="ECO:0000259" key="13">
    <source>
        <dbReference type="Pfam" id="PF06280"/>
    </source>
</evidence>
<dbReference type="Pfam" id="PF17961">
    <property type="entry name" value="Big_8"/>
    <property type="match status" value="1"/>
</dbReference>
<dbReference type="InterPro" id="IPR000209">
    <property type="entry name" value="Peptidase_S8/S53_dom"/>
</dbReference>
<dbReference type="InterPro" id="IPR041171">
    <property type="entry name" value="SDR_Ig"/>
</dbReference>
<dbReference type="Proteomes" id="UP001498476">
    <property type="component" value="Unassembled WGS sequence"/>
</dbReference>
<dbReference type="Pfam" id="PF00082">
    <property type="entry name" value="Peptidase_S8"/>
    <property type="match status" value="1"/>
</dbReference>
<feature type="chain" id="PRO_5045790320" description="Peptidase S8/S53 domain-containing protein" evidence="11">
    <location>
        <begin position="25"/>
        <end position="1403"/>
    </location>
</feature>
<dbReference type="SUPFAM" id="SSF49401">
    <property type="entry name" value="Bacterial adhesins"/>
    <property type="match status" value="1"/>
</dbReference>
<evidence type="ECO:0000256" key="6">
    <source>
        <dbReference type="ARBA" id="ARBA00022729"/>
    </source>
</evidence>
<dbReference type="Gene3D" id="2.60.40.1280">
    <property type="match status" value="1"/>
</dbReference>
<evidence type="ECO:0000256" key="7">
    <source>
        <dbReference type="ARBA" id="ARBA00022801"/>
    </source>
</evidence>
<accession>A0ABR1GX06</accession>
<feature type="active site" description="Charge relay system" evidence="9">
    <location>
        <position position="170"/>
    </location>
</feature>
<sequence>MVTWFRTIQTAVLVATALTPSASAWDRQTVAASREPATALTKGVIPGRYIVELEQGSTLGQRDVRRRAADVLGDLDTLGYDVDVKEDYSSISGRFEGVSIEVSNTDEGTLNQLKNISGVADAWPVFSITLDTDFDTNNPSPKWNPHAVTRVDELHKRGFKGKGQRVCIVDSGADSAHPVLAGRVAGGKNMLDDTTNIEDCNGHGTFVSSVVVGQNKDFSGVAPEAEVYMYKVFGCESSTSNDIVLKGLLAADADDCDIVSLSLGVDNGYSGSLMSQVASRIAQDRLVILAAGNAGEMGTFYASSPASGRGVIAVGSVNAKQVLGWPATIRSSGGDSLELRYITPDGQKLNESASVPLFFDEGDSCNPEQYGTEDQAVVVKRSVCPAGKAYNFLSSTGFGYYLIFDSYNQGVYYMSDIIESNPSVHLFALTEAHVGDWVEKEITAGRNLTLVIKADADAAASESDFAAGGQLSYFSSWGPTFENDFSPTIAAPGGAVYGAFPDNDYAIASGTSFSAPYIAGIAALFFAHGKKDASEFARRLSSTAALLPSYDASESKVVSDIASLAQQGAGLVDAVKVMDYQTVLISEPHISLNDTDNRVDTHKIRLRNTASAQVTYRISHVAASTVQGRDEYLYPYEYFPPLLSNVQGSIQGPESVTIAPGSSEEVEITIKAPPSSDGALWSGKVVFEGSNGEFIAVPYLGVEVSTYDWTALEGSPLAFRYDSDSGYLYPVDWQEKPYRPDESSSPEIYYALRYGTYEFSLDLVGENWSKDDFAYPLSAGAGSTQWYGPVRTQPDVFGGYTEFPIKYPLRFSNVGFNTFQSFSNGTKIPSGKYKILSRALRMFGNPSNPADWQLFLSDSFRIQLGDDPIPGVTSTTAESSTETDASTSTSLSAVTDVPTTTSTSILVTSTPVPGVTKTLRATASPTGIADTFVDVSLRRQGVDSPDIYDPNGWMELHVQILVPTRLKEGSTVTFALPPQFVDVVEDEYVTDPASNLVGSASFNNNTGLYTITFGEWAEWHSGIIGDFYLYCRLSQEFQAEIEAGTYYVEIPTVGKTFYPPIHYRAVDRSKVYEHQREGITDGDAVYYFDIEVPGQVGPWNSVTFVGSQAATDDGFLCDETTVSIGTEFDDGNQIVKSTDVTAASVQRCEVKTFRAVYSGEIPTDEVLKFSVANILGFKASWTLTLSYSLAIELTNGSTIGYDLRTLSFERYARSSPEAWARSGWYRYINLLSLVHNRLLVKYLDSFRKCYNNTSFVDGSLYDYIGHNLPHFVDELIHELDCYSFHTVHLLYHNSFVFIPRPLHPVYDSYFVFIPRPLHLLCDSYFVFVSEPLSRFYNSFVLIPRTIHPHYFNCYFALELYNIHPLGDFIRYFCARKCQLNHSSWRAQHHDKPADEDNGQSSVN</sequence>
<evidence type="ECO:0008006" key="17">
    <source>
        <dbReference type="Google" id="ProtNLM"/>
    </source>
</evidence>